<keyword evidence="2" id="KW-1185">Reference proteome</keyword>
<dbReference type="OrthoDB" id="2693481at2759"/>
<dbReference type="Proteomes" id="UP000053989">
    <property type="component" value="Unassembled WGS sequence"/>
</dbReference>
<sequence>KGRRGQTKLTDAALTCAVKADTIQAYGRKYSMTHCLWINSEIFLLCTNPKVNVYSKEHWISALSIEDGVKTELFEFIPELNWKLMTYEGFGGDIHKGINGVCSEMVSDIKGCAAAICGLQADWFVRGYAWEKQTECRDLLVNPRGTYTKFAPFLFLNDKNGDITAFLKTAVLVNVLGVALFGKSFLSKSYAPGPKTKGKLWELRHTTPGMVAAAAVVVSFPAFRIL</sequence>
<dbReference type="HOGENOM" id="CLU_1227396_0_0_1"/>
<dbReference type="EMBL" id="KN822192">
    <property type="protein sequence ID" value="KIM53024.1"/>
    <property type="molecule type" value="Genomic_DNA"/>
</dbReference>
<accession>A0A0C3D9F0</accession>
<dbReference type="InParanoid" id="A0A0C3D9F0"/>
<evidence type="ECO:0000313" key="2">
    <source>
        <dbReference type="Proteomes" id="UP000053989"/>
    </source>
</evidence>
<dbReference type="STRING" id="1036808.A0A0C3D9F0"/>
<name>A0A0C3D9F0_9AGAM</name>
<organism evidence="1 2">
    <name type="scientific">Scleroderma citrinum Foug A</name>
    <dbReference type="NCBI Taxonomy" id="1036808"/>
    <lineage>
        <taxon>Eukaryota</taxon>
        <taxon>Fungi</taxon>
        <taxon>Dikarya</taxon>
        <taxon>Basidiomycota</taxon>
        <taxon>Agaricomycotina</taxon>
        <taxon>Agaricomycetes</taxon>
        <taxon>Agaricomycetidae</taxon>
        <taxon>Boletales</taxon>
        <taxon>Sclerodermatineae</taxon>
        <taxon>Sclerodermataceae</taxon>
        <taxon>Scleroderma</taxon>
    </lineage>
</organism>
<evidence type="ECO:0000313" key="1">
    <source>
        <dbReference type="EMBL" id="KIM53024.1"/>
    </source>
</evidence>
<reference evidence="2" key="2">
    <citation type="submission" date="2015-01" db="EMBL/GenBank/DDBJ databases">
        <title>Evolutionary Origins and Diversification of the Mycorrhizal Mutualists.</title>
        <authorList>
            <consortium name="DOE Joint Genome Institute"/>
            <consortium name="Mycorrhizal Genomics Consortium"/>
            <person name="Kohler A."/>
            <person name="Kuo A."/>
            <person name="Nagy L.G."/>
            <person name="Floudas D."/>
            <person name="Copeland A."/>
            <person name="Barry K.W."/>
            <person name="Cichocki N."/>
            <person name="Veneault-Fourrey C."/>
            <person name="LaButti K."/>
            <person name="Lindquist E.A."/>
            <person name="Lipzen A."/>
            <person name="Lundell T."/>
            <person name="Morin E."/>
            <person name="Murat C."/>
            <person name="Riley R."/>
            <person name="Ohm R."/>
            <person name="Sun H."/>
            <person name="Tunlid A."/>
            <person name="Henrissat B."/>
            <person name="Grigoriev I.V."/>
            <person name="Hibbett D.S."/>
            <person name="Martin F."/>
        </authorList>
    </citation>
    <scope>NUCLEOTIDE SEQUENCE [LARGE SCALE GENOMIC DNA]</scope>
    <source>
        <strain evidence="2">Foug A</strain>
    </source>
</reference>
<reference evidence="1 2" key="1">
    <citation type="submission" date="2014-04" db="EMBL/GenBank/DDBJ databases">
        <authorList>
            <consortium name="DOE Joint Genome Institute"/>
            <person name="Kuo A."/>
            <person name="Kohler A."/>
            <person name="Nagy L.G."/>
            <person name="Floudas D."/>
            <person name="Copeland A."/>
            <person name="Barry K.W."/>
            <person name="Cichocki N."/>
            <person name="Veneault-Fourrey C."/>
            <person name="LaButti K."/>
            <person name="Lindquist E.A."/>
            <person name="Lipzen A."/>
            <person name="Lundell T."/>
            <person name="Morin E."/>
            <person name="Murat C."/>
            <person name="Sun H."/>
            <person name="Tunlid A."/>
            <person name="Henrissat B."/>
            <person name="Grigoriev I.V."/>
            <person name="Hibbett D.S."/>
            <person name="Martin F."/>
            <person name="Nordberg H.P."/>
            <person name="Cantor M.N."/>
            <person name="Hua S.X."/>
        </authorList>
    </citation>
    <scope>NUCLEOTIDE SEQUENCE [LARGE SCALE GENOMIC DNA]</scope>
    <source>
        <strain evidence="1 2">Foug A</strain>
    </source>
</reference>
<proteinExistence type="predicted"/>
<dbReference type="AlphaFoldDB" id="A0A0C3D9F0"/>
<gene>
    <name evidence="1" type="ORF">SCLCIDRAFT_139885</name>
</gene>
<protein>
    <submittedName>
        <fullName evidence="1">Uncharacterized protein</fullName>
    </submittedName>
</protein>
<feature type="non-terminal residue" evidence="1">
    <location>
        <position position="1"/>
    </location>
</feature>